<keyword evidence="1" id="KW-0472">Membrane</keyword>
<sequence length="44" mass="4802">MSEINSDERVVVAKSSFNVANIILAITVLIVAIGVLKYFGMMPF</sequence>
<keyword evidence="1" id="KW-0812">Transmembrane</keyword>
<name>A0ABV7SUG1_9SPHN</name>
<keyword evidence="1" id="KW-1133">Transmembrane helix</keyword>
<organism evidence="2 3">
    <name type="scientific">Sphingomonas hylomeconis</name>
    <dbReference type="NCBI Taxonomy" id="1395958"/>
    <lineage>
        <taxon>Bacteria</taxon>
        <taxon>Pseudomonadati</taxon>
        <taxon>Pseudomonadota</taxon>
        <taxon>Alphaproteobacteria</taxon>
        <taxon>Sphingomonadales</taxon>
        <taxon>Sphingomonadaceae</taxon>
        <taxon>Sphingomonas</taxon>
    </lineage>
</organism>
<proteinExistence type="predicted"/>
<dbReference type="EMBL" id="JBHRXP010000002">
    <property type="protein sequence ID" value="MFC3579776.1"/>
    <property type="molecule type" value="Genomic_DNA"/>
</dbReference>
<evidence type="ECO:0000313" key="3">
    <source>
        <dbReference type="Proteomes" id="UP001595713"/>
    </source>
</evidence>
<reference evidence="3" key="1">
    <citation type="journal article" date="2019" name="Int. J. Syst. Evol. Microbiol.">
        <title>The Global Catalogue of Microorganisms (GCM) 10K type strain sequencing project: providing services to taxonomists for standard genome sequencing and annotation.</title>
        <authorList>
            <consortium name="The Broad Institute Genomics Platform"/>
            <consortium name="The Broad Institute Genome Sequencing Center for Infectious Disease"/>
            <person name="Wu L."/>
            <person name="Ma J."/>
        </authorList>
    </citation>
    <scope>NUCLEOTIDE SEQUENCE [LARGE SCALE GENOMIC DNA]</scope>
    <source>
        <strain evidence="3">KCTC 42739</strain>
    </source>
</reference>
<evidence type="ECO:0000256" key="1">
    <source>
        <dbReference type="SAM" id="Phobius"/>
    </source>
</evidence>
<comment type="caution">
    <text evidence="2">The sequence shown here is derived from an EMBL/GenBank/DDBJ whole genome shotgun (WGS) entry which is preliminary data.</text>
</comment>
<accession>A0ABV7SUG1</accession>
<feature type="transmembrane region" description="Helical" evidence="1">
    <location>
        <begin position="20"/>
        <end position="39"/>
    </location>
</feature>
<dbReference type="RefSeq" id="WP_261293333.1">
    <property type="nucleotide sequence ID" value="NZ_JANQBK010000003.1"/>
</dbReference>
<gene>
    <name evidence="2" type="ORF">ACFONA_06310</name>
</gene>
<evidence type="ECO:0000313" key="2">
    <source>
        <dbReference type="EMBL" id="MFC3579776.1"/>
    </source>
</evidence>
<dbReference type="Proteomes" id="UP001595713">
    <property type="component" value="Unassembled WGS sequence"/>
</dbReference>
<protein>
    <submittedName>
        <fullName evidence="2">Uncharacterized protein</fullName>
    </submittedName>
</protein>
<keyword evidence="3" id="KW-1185">Reference proteome</keyword>